<accession>D3E357</accession>
<dbReference type="Pfam" id="PF08245">
    <property type="entry name" value="Mur_ligase_M"/>
    <property type="match status" value="1"/>
</dbReference>
<evidence type="ECO:0000313" key="6">
    <source>
        <dbReference type="Proteomes" id="UP000008680"/>
    </source>
</evidence>
<dbReference type="eggNOG" id="arCOG02818">
    <property type="taxonomic scope" value="Archaea"/>
</dbReference>
<evidence type="ECO:0000259" key="4">
    <source>
        <dbReference type="Pfam" id="PF08245"/>
    </source>
</evidence>
<dbReference type="GO" id="GO:0008764">
    <property type="term" value="F:UDP-N-acetylmuramoylalanine-D-glutamate ligase activity"/>
    <property type="evidence" value="ECO:0007669"/>
    <property type="project" value="InterPro"/>
</dbReference>
<dbReference type="GeneID" id="8770769"/>
<proteinExistence type="predicted"/>
<evidence type="ECO:0000256" key="1">
    <source>
        <dbReference type="ARBA" id="ARBA00022598"/>
    </source>
</evidence>
<dbReference type="RefSeq" id="WP_012955918.1">
    <property type="nucleotide sequence ID" value="NC_013790.1"/>
</dbReference>
<dbReference type="GO" id="GO:0051301">
    <property type="term" value="P:cell division"/>
    <property type="evidence" value="ECO:0007669"/>
    <property type="project" value="InterPro"/>
</dbReference>
<dbReference type="GO" id="GO:0005524">
    <property type="term" value="F:ATP binding"/>
    <property type="evidence" value="ECO:0007669"/>
    <property type="project" value="UniProtKB-KW"/>
</dbReference>
<dbReference type="EMBL" id="CP001719">
    <property type="protein sequence ID" value="ADC46968.1"/>
    <property type="molecule type" value="Genomic_DNA"/>
</dbReference>
<organism evidence="5 6">
    <name type="scientific">Methanobrevibacter ruminantium (strain ATCC 35063 / DSM 1093 / JCM 13430 / OCM 146 / M1)</name>
    <name type="common">Methanobacterium ruminantium</name>
    <dbReference type="NCBI Taxonomy" id="634498"/>
    <lineage>
        <taxon>Archaea</taxon>
        <taxon>Methanobacteriati</taxon>
        <taxon>Methanobacteriota</taxon>
        <taxon>Methanomada group</taxon>
        <taxon>Methanobacteria</taxon>
        <taxon>Methanobacteriales</taxon>
        <taxon>Methanobacteriaceae</taxon>
        <taxon>Methanobrevibacter</taxon>
    </lineage>
</organism>
<dbReference type="GO" id="GO:0005737">
    <property type="term" value="C:cytoplasm"/>
    <property type="evidence" value="ECO:0007669"/>
    <property type="project" value="InterPro"/>
</dbReference>
<dbReference type="STRING" id="634498.mru_1118"/>
<dbReference type="Gene3D" id="3.40.1190.10">
    <property type="entry name" value="Mur-like, catalytic domain"/>
    <property type="match status" value="1"/>
</dbReference>
<dbReference type="SMR" id="D3E357"/>
<dbReference type="Gene3D" id="3.40.50.720">
    <property type="entry name" value="NAD(P)-binding Rossmann-like Domain"/>
    <property type="match status" value="1"/>
</dbReference>
<keyword evidence="2" id="KW-0547">Nucleotide-binding</keyword>
<evidence type="ECO:0000256" key="2">
    <source>
        <dbReference type="ARBA" id="ARBA00022741"/>
    </source>
</evidence>
<dbReference type="HOGENOM" id="CLU_629483_0_0_2"/>
<keyword evidence="1 5" id="KW-0436">Ligase</keyword>
<dbReference type="KEGG" id="mru:mru_1118"/>
<dbReference type="GO" id="GO:0008360">
    <property type="term" value="P:regulation of cell shape"/>
    <property type="evidence" value="ECO:0007669"/>
    <property type="project" value="InterPro"/>
</dbReference>
<feature type="domain" description="Mur ligase central" evidence="4">
    <location>
        <begin position="118"/>
        <end position="255"/>
    </location>
</feature>
<sequence>MKAAIIGLGVEGKKALNSLLKHNWDVYASDLNVNIKMDNLPISLAQVNVSPSKDKITFQKDNLTIDLGFNNQEIINSADAVVLSPSIWGSRIAEHYKNSGKLLCDVKTKHRDIFTIGVTGTNGKTTTVSMIKEILENAGKNVLVGGNGGGGFEGYYDLILEADEEEYDVLLIEVCDMTVGFCRYCFDFDIIALTNMGNDHMDVHGSMEGYKDSLKEFFKDKTIFLNKNPEFPESFKEEFIGISKNTIEYGETDYEIDLFGRFNRLNAGLSQSLSEYINENVFEIDEEIIKTSLENFKPVKGRLELLKLNDCTIYIGKSDNSDAIKVILDEVDFTAIFIGTPRHNENHRLDILNEVVNANPDAIILFPGLEDTLDQAIYRLGLLNYDGRIEIANNLDEIVAFVAEFSHDPAIFIGGNGQETIIKIQDRLREIADSINESDYECD</sequence>
<dbReference type="SUPFAM" id="SSF51984">
    <property type="entry name" value="MurCD N-terminal domain"/>
    <property type="match status" value="1"/>
</dbReference>
<keyword evidence="3" id="KW-0067">ATP-binding</keyword>
<dbReference type="InterPro" id="IPR036565">
    <property type="entry name" value="Mur-like_cat_sf"/>
</dbReference>
<reference evidence="5 6" key="1">
    <citation type="journal article" date="2010" name="PLoS ONE">
        <title>The genome sequence of the rumen methanogen Methanobrevibacter ruminantium reveals new possibilities for controlling ruminant methane emissions.</title>
        <authorList>
            <person name="Leahy S.C."/>
            <person name="Kelly W.J."/>
            <person name="Altermann E."/>
            <person name="Ronimus R.S."/>
            <person name="Yeoman C.J."/>
            <person name="Pacheco D.M."/>
            <person name="Li D."/>
            <person name="Kong Z."/>
            <person name="McTavish S."/>
            <person name="Sang C."/>
            <person name="Lambie S.C."/>
            <person name="Janssen P.H."/>
            <person name="Dey D."/>
            <person name="Attwood G.T."/>
        </authorList>
    </citation>
    <scope>NUCLEOTIDE SEQUENCE [LARGE SCALE GENOMIC DNA]</scope>
    <source>
        <strain evidence="6">ATCC 35063 / DSM 1093 / JCM 13430 / OCM 146 / M1</strain>
    </source>
</reference>
<gene>
    <name evidence="5" type="ordered locus">mru_1118</name>
</gene>
<dbReference type="InterPro" id="IPR013221">
    <property type="entry name" value="Mur_ligase_cen"/>
</dbReference>
<dbReference type="InterPro" id="IPR005762">
    <property type="entry name" value="MurD"/>
</dbReference>
<dbReference type="AlphaFoldDB" id="D3E357"/>
<evidence type="ECO:0000313" key="5">
    <source>
        <dbReference type="EMBL" id="ADC46968.1"/>
    </source>
</evidence>
<dbReference type="PANTHER" id="PTHR43692">
    <property type="entry name" value="UDP-N-ACETYLMURAMOYLALANINE--D-GLUTAMATE LIGASE"/>
    <property type="match status" value="1"/>
</dbReference>
<dbReference type="SUPFAM" id="SSF53623">
    <property type="entry name" value="MurD-like peptide ligases, catalytic domain"/>
    <property type="match status" value="1"/>
</dbReference>
<dbReference type="OrthoDB" id="76119at2157"/>
<dbReference type="PANTHER" id="PTHR43692:SF1">
    <property type="entry name" value="UDP-N-ACETYLMURAMOYLALANINE--D-GLUTAMATE LIGASE"/>
    <property type="match status" value="1"/>
</dbReference>
<protein>
    <submittedName>
        <fullName evidence="5">Cell wall biosynthesis protein Mur ligase family</fullName>
    </submittedName>
</protein>
<dbReference type="Proteomes" id="UP000008680">
    <property type="component" value="Chromosome"/>
</dbReference>
<keyword evidence="6" id="KW-1185">Reference proteome</keyword>
<evidence type="ECO:0000256" key="3">
    <source>
        <dbReference type="ARBA" id="ARBA00022840"/>
    </source>
</evidence>
<dbReference type="PATRIC" id="fig|634498.28.peg.1120"/>
<name>D3E357_METRM</name>